<reference evidence="1 2" key="1">
    <citation type="journal article" date="2016" name="Proc. Natl. Acad. Sci. U.S.A.">
        <title>Comparative genomics of biotechnologically important yeasts.</title>
        <authorList>
            <person name="Riley R."/>
            <person name="Haridas S."/>
            <person name="Wolfe K.H."/>
            <person name="Lopes M.R."/>
            <person name="Hittinger C.T."/>
            <person name="Goeker M."/>
            <person name="Salamov A.A."/>
            <person name="Wisecaver J.H."/>
            <person name="Long T.M."/>
            <person name="Calvey C.H."/>
            <person name="Aerts A.L."/>
            <person name="Barry K.W."/>
            <person name="Choi C."/>
            <person name="Clum A."/>
            <person name="Coughlan A.Y."/>
            <person name="Deshpande S."/>
            <person name="Douglass A.P."/>
            <person name="Hanson S.J."/>
            <person name="Klenk H.-P."/>
            <person name="LaButti K.M."/>
            <person name="Lapidus A."/>
            <person name="Lindquist E.A."/>
            <person name="Lipzen A.M."/>
            <person name="Meier-Kolthoff J.P."/>
            <person name="Ohm R.A."/>
            <person name="Otillar R.P."/>
            <person name="Pangilinan J.L."/>
            <person name="Peng Y."/>
            <person name="Rokas A."/>
            <person name="Rosa C.A."/>
            <person name="Scheuner C."/>
            <person name="Sibirny A.A."/>
            <person name="Slot J.C."/>
            <person name="Stielow J.B."/>
            <person name="Sun H."/>
            <person name="Kurtzman C.P."/>
            <person name="Blackwell M."/>
            <person name="Grigoriev I.V."/>
            <person name="Jeffries T.W."/>
        </authorList>
    </citation>
    <scope>NUCLEOTIDE SEQUENCE [LARGE SCALE GENOMIC DNA]</scope>
    <source>
        <strain evidence="2">ATCC 18201 / CBS 1600 / BCRC 20928 / JCM 3617 / NBRC 0987 / NRRL Y-1542</strain>
    </source>
</reference>
<dbReference type="Proteomes" id="UP000094389">
    <property type="component" value="Unassembled WGS sequence"/>
</dbReference>
<dbReference type="GeneID" id="30990571"/>
<dbReference type="SFLD" id="SFLDS00003">
    <property type="entry name" value="Haloacid_Dehalogenase"/>
    <property type="match status" value="1"/>
</dbReference>
<sequence>MVTATVTTDVCLFDLDGTIVNTTKAVEQAWVGLCTEHNVDPKTLYEHSHGTRTVEVMARFFPDIDNTDNKGALEFEASISRDFGDLVVPINGHSTLLNSLDCNKWCIVTSGNQGLAHGWFGSVLSDVKKPDVFITADMVTNGKPHPEGYLTGAQLLSEKLGLDHSNVKKVVFEDAPVGIGAGLNAGALVIGIASGFEAQKLYDAGATYVVKDLSHVRVVDPSKIELEIDYIEKA</sequence>
<dbReference type="InterPro" id="IPR023198">
    <property type="entry name" value="PGP-like_dom2"/>
</dbReference>
<name>A0A1E4SAN6_CYBJN</name>
<dbReference type="PANTHER" id="PTHR43481">
    <property type="entry name" value="FRUCTOSE-1-PHOSPHATE PHOSPHATASE"/>
    <property type="match status" value="1"/>
</dbReference>
<keyword evidence="2" id="KW-1185">Reference proteome</keyword>
<dbReference type="EMBL" id="KV453925">
    <property type="protein sequence ID" value="ODV76563.1"/>
    <property type="molecule type" value="Genomic_DNA"/>
</dbReference>
<proteinExistence type="predicted"/>
<dbReference type="InterPro" id="IPR051806">
    <property type="entry name" value="HAD-like_SPP"/>
</dbReference>
<accession>A0A1E4SAN6</accession>
<dbReference type="Gene3D" id="1.10.150.240">
    <property type="entry name" value="Putative phosphatase, domain 2"/>
    <property type="match status" value="1"/>
</dbReference>
<organism evidence="1 2">
    <name type="scientific">Cyberlindnera jadinii (strain ATCC 18201 / CBS 1600 / BCRC 20928 / JCM 3617 / NBRC 0987 / NRRL Y-1542)</name>
    <name type="common">Torula yeast</name>
    <name type="synonym">Candida utilis</name>
    <dbReference type="NCBI Taxonomy" id="983966"/>
    <lineage>
        <taxon>Eukaryota</taxon>
        <taxon>Fungi</taxon>
        <taxon>Dikarya</taxon>
        <taxon>Ascomycota</taxon>
        <taxon>Saccharomycotina</taxon>
        <taxon>Saccharomycetes</taxon>
        <taxon>Phaffomycetales</taxon>
        <taxon>Phaffomycetaceae</taxon>
        <taxon>Cyberlindnera</taxon>
    </lineage>
</organism>
<dbReference type="GO" id="GO:0003850">
    <property type="term" value="F:2-deoxyglucose-6-phosphatase activity"/>
    <property type="evidence" value="ECO:0007669"/>
    <property type="project" value="TreeGrafter"/>
</dbReference>
<dbReference type="Gene3D" id="3.40.50.1000">
    <property type="entry name" value="HAD superfamily/HAD-like"/>
    <property type="match status" value="1"/>
</dbReference>
<dbReference type="SUPFAM" id="SSF56784">
    <property type="entry name" value="HAD-like"/>
    <property type="match status" value="1"/>
</dbReference>
<dbReference type="OMA" id="NYEHRVR"/>
<dbReference type="RefSeq" id="XP_020073602.1">
    <property type="nucleotide sequence ID" value="XM_020216175.1"/>
</dbReference>
<dbReference type="PANTHER" id="PTHR43481:SF9">
    <property type="entry name" value="2-DEOXYGLUCOSE-6-PHOSPHATE PHOSPHATASE 1-RELATED"/>
    <property type="match status" value="1"/>
</dbReference>
<dbReference type="AlphaFoldDB" id="A0A1E4SAN6"/>
<dbReference type="InterPro" id="IPR023214">
    <property type="entry name" value="HAD_sf"/>
</dbReference>
<dbReference type="STRING" id="983966.A0A1E4SAN6"/>
<dbReference type="InterPro" id="IPR036412">
    <property type="entry name" value="HAD-like_sf"/>
</dbReference>
<gene>
    <name evidence="1" type="ORF">CYBJADRAFT_170996</name>
</gene>
<dbReference type="SFLD" id="SFLDG01129">
    <property type="entry name" value="C1.5:_HAD__Beta-PGM__Phosphata"/>
    <property type="match status" value="1"/>
</dbReference>
<evidence type="ECO:0000313" key="1">
    <source>
        <dbReference type="EMBL" id="ODV76563.1"/>
    </source>
</evidence>
<dbReference type="Pfam" id="PF00702">
    <property type="entry name" value="Hydrolase"/>
    <property type="match status" value="1"/>
</dbReference>
<evidence type="ECO:0000313" key="2">
    <source>
        <dbReference type="Proteomes" id="UP000094389"/>
    </source>
</evidence>
<protein>
    <submittedName>
        <fullName evidence="1">HAD-like protein</fullName>
    </submittedName>
</protein>
<dbReference type="OrthoDB" id="40579at2759"/>